<dbReference type="InterPro" id="IPR032675">
    <property type="entry name" value="LRR_dom_sf"/>
</dbReference>
<evidence type="ECO:0000313" key="1">
    <source>
        <dbReference type="EMBL" id="CAL4195395.1"/>
    </source>
</evidence>
<dbReference type="AlphaFoldDB" id="A0AAV2SJE6"/>
<dbReference type="Proteomes" id="UP001497623">
    <property type="component" value="Unassembled WGS sequence"/>
</dbReference>
<organism evidence="1 2">
    <name type="scientific">Meganyctiphanes norvegica</name>
    <name type="common">Northern krill</name>
    <name type="synonym">Thysanopoda norvegica</name>
    <dbReference type="NCBI Taxonomy" id="48144"/>
    <lineage>
        <taxon>Eukaryota</taxon>
        <taxon>Metazoa</taxon>
        <taxon>Ecdysozoa</taxon>
        <taxon>Arthropoda</taxon>
        <taxon>Crustacea</taxon>
        <taxon>Multicrustacea</taxon>
        <taxon>Malacostraca</taxon>
        <taxon>Eumalacostraca</taxon>
        <taxon>Eucarida</taxon>
        <taxon>Euphausiacea</taxon>
        <taxon>Euphausiidae</taxon>
        <taxon>Meganyctiphanes</taxon>
    </lineage>
</organism>
<name>A0AAV2SJE6_MEGNR</name>
<dbReference type="EMBL" id="CAXKWB010071702">
    <property type="protein sequence ID" value="CAL4195395.1"/>
    <property type="molecule type" value="Genomic_DNA"/>
</dbReference>
<keyword evidence="2" id="KW-1185">Reference proteome</keyword>
<reference evidence="1 2" key="1">
    <citation type="submission" date="2024-05" db="EMBL/GenBank/DDBJ databases">
        <authorList>
            <person name="Wallberg A."/>
        </authorList>
    </citation>
    <scope>NUCLEOTIDE SEQUENCE [LARGE SCALE GENOMIC DNA]</scope>
</reference>
<gene>
    <name evidence="1" type="ORF">MNOR_LOCUS37046</name>
</gene>
<comment type="caution">
    <text evidence="1">The sequence shown here is derived from an EMBL/GenBank/DDBJ whole genome shotgun (WGS) entry which is preliminary data.</text>
</comment>
<accession>A0AAV2SJE6</accession>
<evidence type="ECO:0000313" key="2">
    <source>
        <dbReference type="Proteomes" id="UP001497623"/>
    </source>
</evidence>
<sequence length="627" mass="71980">MESMGCVNFECVASYNCTPRLSYLAARQVAKCLVYEDPLECSHYRWDPIDIWKYKMSLKQKKNKKWEDNESYLEGIRIKASSSLPWKDLKKFRDWWWKNSSLGSFNSVLRCYIVNALEQLSWTSTTEEEYVLFLLIQLIVETKIELGSASTFEIPNTWCNDLAQIVLELGPFPLQKLVVKHDAFGIKPLLTALVKNAPKLQILKINQWALSNDFMEALRNNCTALTDFVIPSMQPQVFMHEGTLFSCFFGGMSREDVVECCKKKITPSISFNNLRLVDILYWEQTFEFLHCLSFFCPQVRLYNIYLNSLNVKKEFLEFQNYFNVKGAKFNALCITCRTRGIFDESLEYFVNNSINLKEMKIHVDDNFDGADIDFLFEKRLEEGGGKLKRLVSQISSLDSLALRPHEGVDITKIVLPLMGAQGCNIRCLQFCYEFSPLNSNILYQLINLCPLLHRLIIATFIVGEDCASTSFKTKLRPLVNLDTLVMVDISSEYESDLENSGDSVFIRVANNILESSPYIKEIGLSMSFDMDELFCKLKSNSARSLHLDIKDIGHLSQAYFFFQKFLPNFPKLQTLSLEENEDILNIESLKAVCSTGIVVTRSKPEFFCLPMWESTNGSVSSFNVAVM</sequence>
<protein>
    <submittedName>
        <fullName evidence="1">Uncharacterized protein</fullName>
    </submittedName>
</protein>
<proteinExistence type="predicted"/>
<dbReference type="Gene3D" id="3.80.10.10">
    <property type="entry name" value="Ribonuclease Inhibitor"/>
    <property type="match status" value="1"/>
</dbReference>